<keyword evidence="9" id="KW-1185">Reference proteome</keyword>
<protein>
    <submittedName>
        <fullName evidence="8">Cytochrome b/b6 domain-containing protein</fullName>
    </submittedName>
</protein>
<sequence length="234" mass="25517">MNPSRRVTDAPTRVFHALLALGFGLAWLTGDADDWRALHVALGYGIAGLLSAWLLYQFFGPRPARWALLLRRLGSGPAWLREALQGSGAARPGFWRQGQNLLLAALPLTLLLGLPLLLLSGLVTYQEWFGLEEAMEEVHEFFANSLGLIALLHPTLLLLSSWQRGQNLLRPMGSGKLPGAGPDLVRSDRRAVAALLAAGLVLGTGWVWTQEQAAMPMGEHGHRGERGHPEDDDD</sequence>
<keyword evidence="2" id="KW-1003">Cell membrane</keyword>
<reference evidence="8" key="1">
    <citation type="submission" date="2020-12" db="EMBL/GenBank/DDBJ databases">
        <title>The genome sequence of Inhella sp. 1Y17.</title>
        <authorList>
            <person name="Liu Y."/>
        </authorList>
    </citation>
    <scope>NUCLEOTIDE SEQUENCE</scope>
    <source>
        <strain evidence="8">1Y17</strain>
    </source>
</reference>
<name>A0A931NJY2_9BURK</name>
<dbReference type="PANTHER" id="PTHR30485:SF2">
    <property type="entry name" value="BLL0597 PROTEIN"/>
    <property type="match status" value="1"/>
</dbReference>
<dbReference type="InterPro" id="IPR011577">
    <property type="entry name" value="Cyt_b561_bac/Ni-Hgenase"/>
</dbReference>
<evidence type="ECO:0000256" key="3">
    <source>
        <dbReference type="ARBA" id="ARBA00022692"/>
    </source>
</evidence>
<dbReference type="AlphaFoldDB" id="A0A931NJY2"/>
<dbReference type="EMBL" id="JAEDAK010000018">
    <property type="protein sequence ID" value="MBH9579125.1"/>
    <property type="molecule type" value="Genomic_DNA"/>
</dbReference>
<evidence type="ECO:0000313" key="9">
    <source>
        <dbReference type="Proteomes" id="UP000613266"/>
    </source>
</evidence>
<feature type="transmembrane region" description="Helical" evidence="6">
    <location>
        <begin position="36"/>
        <end position="56"/>
    </location>
</feature>
<dbReference type="GO" id="GO:0020037">
    <property type="term" value="F:heme binding"/>
    <property type="evidence" value="ECO:0007669"/>
    <property type="project" value="TreeGrafter"/>
</dbReference>
<evidence type="ECO:0000256" key="1">
    <source>
        <dbReference type="ARBA" id="ARBA00004651"/>
    </source>
</evidence>
<dbReference type="InterPro" id="IPR016174">
    <property type="entry name" value="Di-haem_cyt_TM"/>
</dbReference>
<feature type="domain" description="Cytochrome b561 bacterial/Ni-hydrogenase" evidence="7">
    <location>
        <begin position="8"/>
        <end position="175"/>
    </location>
</feature>
<dbReference type="GO" id="GO:0022904">
    <property type="term" value="P:respiratory electron transport chain"/>
    <property type="evidence" value="ECO:0007669"/>
    <property type="project" value="InterPro"/>
</dbReference>
<organism evidence="8 9">
    <name type="scientific">Inhella proteolytica</name>
    <dbReference type="NCBI Taxonomy" id="2795029"/>
    <lineage>
        <taxon>Bacteria</taxon>
        <taxon>Pseudomonadati</taxon>
        <taxon>Pseudomonadota</taxon>
        <taxon>Betaproteobacteria</taxon>
        <taxon>Burkholderiales</taxon>
        <taxon>Sphaerotilaceae</taxon>
        <taxon>Inhella</taxon>
    </lineage>
</organism>
<comment type="caution">
    <text evidence="8">The sequence shown here is derived from an EMBL/GenBank/DDBJ whole genome shotgun (WGS) entry which is preliminary data.</text>
</comment>
<accession>A0A931NJY2</accession>
<feature type="transmembrane region" description="Helical" evidence="6">
    <location>
        <begin position="12"/>
        <end position="30"/>
    </location>
</feature>
<dbReference type="RefSeq" id="WP_198112895.1">
    <property type="nucleotide sequence ID" value="NZ_JAEDAK010000018.1"/>
</dbReference>
<evidence type="ECO:0000256" key="5">
    <source>
        <dbReference type="ARBA" id="ARBA00023136"/>
    </source>
</evidence>
<feature type="transmembrane region" description="Helical" evidence="6">
    <location>
        <begin position="191"/>
        <end position="209"/>
    </location>
</feature>
<keyword evidence="3 6" id="KW-0812">Transmembrane</keyword>
<evidence type="ECO:0000256" key="2">
    <source>
        <dbReference type="ARBA" id="ARBA00022475"/>
    </source>
</evidence>
<evidence type="ECO:0000313" key="8">
    <source>
        <dbReference type="EMBL" id="MBH9579125.1"/>
    </source>
</evidence>
<gene>
    <name evidence="8" type="ORF">I7X39_19710</name>
</gene>
<dbReference type="PANTHER" id="PTHR30485">
    <property type="entry name" value="NI/FE-HYDROGENASE 1 B-TYPE CYTOCHROME SUBUNIT"/>
    <property type="match status" value="1"/>
</dbReference>
<keyword evidence="4 6" id="KW-1133">Transmembrane helix</keyword>
<dbReference type="SUPFAM" id="SSF81342">
    <property type="entry name" value="Transmembrane di-heme cytochromes"/>
    <property type="match status" value="1"/>
</dbReference>
<dbReference type="Gene3D" id="1.20.950.20">
    <property type="entry name" value="Transmembrane di-heme cytochromes, Chain C"/>
    <property type="match status" value="1"/>
</dbReference>
<feature type="transmembrane region" description="Helical" evidence="6">
    <location>
        <begin position="141"/>
        <end position="162"/>
    </location>
</feature>
<evidence type="ECO:0000256" key="6">
    <source>
        <dbReference type="SAM" id="Phobius"/>
    </source>
</evidence>
<keyword evidence="5 6" id="KW-0472">Membrane</keyword>
<evidence type="ECO:0000259" key="7">
    <source>
        <dbReference type="Pfam" id="PF01292"/>
    </source>
</evidence>
<dbReference type="InterPro" id="IPR051542">
    <property type="entry name" value="Hydrogenase_cytochrome"/>
</dbReference>
<feature type="transmembrane region" description="Helical" evidence="6">
    <location>
        <begin position="101"/>
        <end position="121"/>
    </location>
</feature>
<evidence type="ECO:0000256" key="4">
    <source>
        <dbReference type="ARBA" id="ARBA00022989"/>
    </source>
</evidence>
<dbReference type="Proteomes" id="UP000613266">
    <property type="component" value="Unassembled WGS sequence"/>
</dbReference>
<dbReference type="GO" id="GO:0009055">
    <property type="term" value="F:electron transfer activity"/>
    <property type="evidence" value="ECO:0007669"/>
    <property type="project" value="InterPro"/>
</dbReference>
<dbReference type="Pfam" id="PF01292">
    <property type="entry name" value="Ni_hydr_CYTB"/>
    <property type="match status" value="1"/>
</dbReference>
<comment type="subcellular location">
    <subcellularLocation>
        <location evidence="1">Cell membrane</location>
        <topology evidence="1">Multi-pass membrane protein</topology>
    </subcellularLocation>
</comment>
<dbReference type="GO" id="GO:0005886">
    <property type="term" value="C:plasma membrane"/>
    <property type="evidence" value="ECO:0007669"/>
    <property type="project" value="UniProtKB-SubCell"/>
</dbReference>
<proteinExistence type="predicted"/>